<gene>
    <name evidence="2" type="ORF">J2Z30_007803</name>
</gene>
<evidence type="ECO:0000313" key="2">
    <source>
        <dbReference type="EMBL" id="MBP2066747.1"/>
    </source>
</evidence>
<name>A0ABS4N415_9ACTN</name>
<dbReference type="EMBL" id="JAGGLR010000026">
    <property type="protein sequence ID" value="MBP2066747.1"/>
    <property type="molecule type" value="Genomic_DNA"/>
</dbReference>
<proteinExistence type="predicted"/>
<protein>
    <submittedName>
        <fullName evidence="2">Uncharacterized protein</fullName>
    </submittedName>
</protein>
<keyword evidence="3" id="KW-1185">Reference proteome</keyword>
<comment type="caution">
    <text evidence="2">The sequence shown here is derived from an EMBL/GenBank/DDBJ whole genome shotgun (WGS) entry which is preliminary data.</text>
</comment>
<evidence type="ECO:0000256" key="1">
    <source>
        <dbReference type="SAM" id="Phobius"/>
    </source>
</evidence>
<accession>A0ABS4N415</accession>
<keyword evidence="1" id="KW-0472">Membrane</keyword>
<keyword evidence="1" id="KW-0812">Transmembrane</keyword>
<keyword evidence="1" id="KW-1133">Transmembrane helix</keyword>
<feature type="transmembrane region" description="Helical" evidence="1">
    <location>
        <begin position="59"/>
        <end position="78"/>
    </location>
</feature>
<sequence length="148" mass="16187">MSSGSSGDPSITHEEIKHLEFIQAIVARLGNGSFLIKGWTMTVAGAFFGVSATSPSWKIAAAGMIPIVGFWLLDSYFLRQERLFRKLYDDVRRPTVAVEFFSMNVQPYHAAVPWGRVISSHTMVNFYGAIALVDIAFIVGGIVRSASG</sequence>
<reference evidence="2 3" key="1">
    <citation type="submission" date="2021-03" db="EMBL/GenBank/DDBJ databases">
        <title>Genomic Encyclopedia of Type Strains, Phase IV (KMG-IV): sequencing the most valuable type-strain genomes for metagenomic binning, comparative biology and taxonomic classification.</title>
        <authorList>
            <person name="Goeker M."/>
        </authorList>
    </citation>
    <scope>NUCLEOTIDE SEQUENCE [LARGE SCALE GENOMIC DNA]</scope>
    <source>
        <strain evidence="2 3">DSM 41954</strain>
    </source>
</reference>
<dbReference type="Proteomes" id="UP000756710">
    <property type="component" value="Unassembled WGS sequence"/>
</dbReference>
<organism evidence="2 3">
    <name type="scientific">Streptomyces iranensis</name>
    <dbReference type="NCBI Taxonomy" id="576784"/>
    <lineage>
        <taxon>Bacteria</taxon>
        <taxon>Bacillati</taxon>
        <taxon>Actinomycetota</taxon>
        <taxon>Actinomycetes</taxon>
        <taxon>Kitasatosporales</taxon>
        <taxon>Streptomycetaceae</taxon>
        <taxon>Streptomyces</taxon>
        <taxon>Streptomyces violaceusniger group</taxon>
    </lineage>
</organism>
<dbReference type="GeneID" id="32473365"/>
<dbReference type="RefSeq" id="WP_052701463.1">
    <property type="nucleotide sequence ID" value="NZ_BAABDR010000042.1"/>
</dbReference>
<feature type="transmembrane region" description="Helical" evidence="1">
    <location>
        <begin position="124"/>
        <end position="143"/>
    </location>
</feature>
<evidence type="ECO:0000313" key="3">
    <source>
        <dbReference type="Proteomes" id="UP000756710"/>
    </source>
</evidence>